<dbReference type="PANTHER" id="PTHR45663">
    <property type="entry name" value="GEO12009P1"/>
    <property type="match status" value="1"/>
</dbReference>
<dbReference type="GO" id="GO:0015035">
    <property type="term" value="F:protein-disulfide reductase activity"/>
    <property type="evidence" value="ECO:0007669"/>
    <property type="project" value="TreeGrafter"/>
</dbReference>
<reference evidence="2" key="1">
    <citation type="submission" date="2021-01" db="EMBL/GenBank/DDBJ databases">
        <authorList>
            <consortium name="Genoscope - CEA"/>
            <person name="William W."/>
        </authorList>
    </citation>
    <scope>NUCLEOTIDE SEQUENCE</scope>
</reference>
<gene>
    <name evidence="2" type="ORF">PPRIM_AZ9-3.1.T1310033</name>
</gene>
<dbReference type="EMBL" id="CAJJDM010000134">
    <property type="protein sequence ID" value="CAD8106526.1"/>
    <property type="molecule type" value="Genomic_DNA"/>
</dbReference>
<sequence length="312" mass="37342">MLKKLVKQFPRFSYKFGGNQQFVMEANDLQEIEKLSEDRIIFLNCYASWSSECKQFNKILMGHLKQYESVGTILNVDIDKNETIKQQLQIQSIPFVALVYKNSFIDIYQKNQNLENFIISIDRLSREIKGEDLGESILMQLSQHSFKENAKELIQLSIQSQENERLKQYYDKFKLYQAKGHILLGQFDMVETLFKQIQKKQKDDDYNQLYQEIMEFYKMMKDWHELPLMIKEQLQELDKRPDDLNLRFQISENALNDKRYDLAIDLLLDLVRIDRNWEGRKAQKRLQQIFSELGSQNEKVIRGRHELAQLLY</sequence>
<dbReference type="GO" id="GO:0005737">
    <property type="term" value="C:cytoplasm"/>
    <property type="evidence" value="ECO:0007669"/>
    <property type="project" value="TreeGrafter"/>
</dbReference>
<comment type="caution">
    <text evidence="2">The sequence shown here is derived from an EMBL/GenBank/DDBJ whole genome shotgun (WGS) entry which is preliminary data.</text>
</comment>
<accession>A0A8S1PTT5</accession>
<name>A0A8S1PTT5_PARPR</name>
<proteinExistence type="predicted"/>
<evidence type="ECO:0000313" key="3">
    <source>
        <dbReference type="Proteomes" id="UP000688137"/>
    </source>
</evidence>
<dbReference type="AlphaFoldDB" id="A0A8S1PTT5"/>
<dbReference type="CDD" id="cd02947">
    <property type="entry name" value="TRX_family"/>
    <property type="match status" value="1"/>
</dbReference>
<evidence type="ECO:0000259" key="1">
    <source>
        <dbReference type="Pfam" id="PF00085"/>
    </source>
</evidence>
<dbReference type="Proteomes" id="UP000688137">
    <property type="component" value="Unassembled WGS sequence"/>
</dbReference>
<organism evidence="2 3">
    <name type="scientific">Paramecium primaurelia</name>
    <dbReference type="NCBI Taxonomy" id="5886"/>
    <lineage>
        <taxon>Eukaryota</taxon>
        <taxon>Sar</taxon>
        <taxon>Alveolata</taxon>
        <taxon>Ciliophora</taxon>
        <taxon>Intramacronucleata</taxon>
        <taxon>Oligohymenophorea</taxon>
        <taxon>Peniculida</taxon>
        <taxon>Parameciidae</taxon>
        <taxon>Paramecium</taxon>
    </lineage>
</organism>
<dbReference type="PANTHER" id="PTHR45663:SF11">
    <property type="entry name" value="GEO12009P1"/>
    <property type="match status" value="1"/>
</dbReference>
<keyword evidence="3" id="KW-1185">Reference proteome</keyword>
<dbReference type="InterPro" id="IPR013766">
    <property type="entry name" value="Thioredoxin_domain"/>
</dbReference>
<dbReference type="OMA" id="FVMEAND"/>
<protein>
    <recommendedName>
        <fullName evidence="1">Thioredoxin domain-containing protein</fullName>
    </recommendedName>
</protein>
<evidence type="ECO:0000313" key="2">
    <source>
        <dbReference type="EMBL" id="CAD8106526.1"/>
    </source>
</evidence>
<feature type="domain" description="Thioredoxin" evidence="1">
    <location>
        <begin position="33"/>
        <end position="118"/>
    </location>
</feature>
<dbReference type="Pfam" id="PF00085">
    <property type="entry name" value="Thioredoxin"/>
    <property type="match status" value="1"/>
</dbReference>
<dbReference type="Pfam" id="PF14561">
    <property type="entry name" value="TPR_20"/>
    <property type="match status" value="1"/>
</dbReference>